<dbReference type="InterPro" id="IPR025836">
    <property type="entry name" value="Zn_knuckle_CX2CX4HX4C"/>
</dbReference>
<dbReference type="GO" id="GO:0004523">
    <property type="term" value="F:RNA-DNA hybrid ribonuclease activity"/>
    <property type="evidence" value="ECO:0007669"/>
    <property type="project" value="InterPro"/>
</dbReference>
<dbReference type="PROSITE" id="PS50158">
    <property type="entry name" value="ZF_CCHC"/>
    <property type="match status" value="1"/>
</dbReference>
<keyword evidence="1" id="KW-0479">Metal-binding</keyword>
<evidence type="ECO:0000256" key="1">
    <source>
        <dbReference type="PROSITE-ProRule" id="PRU00047"/>
    </source>
</evidence>
<dbReference type="InterPro" id="IPR036691">
    <property type="entry name" value="Endo/exonu/phosph_ase_sf"/>
</dbReference>
<dbReference type="InterPro" id="IPR044730">
    <property type="entry name" value="RNase_H-like_dom_plant"/>
</dbReference>
<dbReference type="PANTHER" id="PTHR33710">
    <property type="entry name" value="BNAC02G09200D PROTEIN"/>
    <property type="match status" value="1"/>
</dbReference>
<reference evidence="4" key="1">
    <citation type="submission" date="2018-11" db="EMBL/GenBank/DDBJ databases">
        <authorList>
            <person name="Grassa J C."/>
        </authorList>
    </citation>
    <scope>NUCLEOTIDE SEQUENCE [LARGE SCALE GENOMIC DNA]</scope>
</reference>
<dbReference type="Gene3D" id="3.30.420.10">
    <property type="entry name" value="Ribonuclease H-like superfamily/Ribonuclease H"/>
    <property type="match status" value="1"/>
</dbReference>
<feature type="compositionally biased region" description="Polar residues" evidence="2">
    <location>
        <begin position="502"/>
        <end position="516"/>
    </location>
</feature>
<dbReference type="EnsemblPlants" id="evm.model.05.352">
    <property type="protein sequence ID" value="cds.evm.model.05.352"/>
    <property type="gene ID" value="evm.TU.05.352"/>
</dbReference>
<dbReference type="AlphaFoldDB" id="A0A803PQ35"/>
<dbReference type="PANTHER" id="PTHR33710:SF62">
    <property type="entry name" value="DUF4283 DOMAIN PROTEIN"/>
    <property type="match status" value="1"/>
</dbReference>
<proteinExistence type="predicted"/>
<feature type="region of interest" description="Disordered" evidence="2">
    <location>
        <begin position="676"/>
        <end position="713"/>
    </location>
</feature>
<dbReference type="InterPro" id="IPR005135">
    <property type="entry name" value="Endo/exonuclease/phosphatase"/>
</dbReference>
<reference evidence="4" key="2">
    <citation type="submission" date="2021-03" db="UniProtKB">
        <authorList>
            <consortium name="EnsemblPlants"/>
        </authorList>
    </citation>
    <scope>IDENTIFICATION</scope>
</reference>
<evidence type="ECO:0000313" key="5">
    <source>
        <dbReference type="Proteomes" id="UP000596661"/>
    </source>
</evidence>
<evidence type="ECO:0000313" key="4">
    <source>
        <dbReference type="EnsemblPlants" id="cds.evm.model.05.352"/>
    </source>
</evidence>
<organism evidence="4 5">
    <name type="scientific">Cannabis sativa</name>
    <name type="common">Hemp</name>
    <name type="synonym">Marijuana</name>
    <dbReference type="NCBI Taxonomy" id="3483"/>
    <lineage>
        <taxon>Eukaryota</taxon>
        <taxon>Viridiplantae</taxon>
        <taxon>Streptophyta</taxon>
        <taxon>Embryophyta</taxon>
        <taxon>Tracheophyta</taxon>
        <taxon>Spermatophyta</taxon>
        <taxon>Magnoliopsida</taxon>
        <taxon>eudicotyledons</taxon>
        <taxon>Gunneridae</taxon>
        <taxon>Pentapetalae</taxon>
        <taxon>rosids</taxon>
        <taxon>fabids</taxon>
        <taxon>Rosales</taxon>
        <taxon>Cannabaceae</taxon>
        <taxon>Cannabis</taxon>
    </lineage>
</organism>
<accession>A0A803PQ35</accession>
<dbReference type="SUPFAM" id="SSF56219">
    <property type="entry name" value="DNase I-like"/>
    <property type="match status" value="1"/>
</dbReference>
<dbReference type="InterPro" id="IPR012337">
    <property type="entry name" value="RNaseH-like_sf"/>
</dbReference>
<sequence length="1169" mass="133169">MLMVDFSRDEVKQAVFSIPGIKSLEPDGFGSFFFQDNWELLENDVYEAITSFLHSWNLLKEINSTVITLNPEIKCPNKGLKLFSNALGLQPNRAKSIVFCSGKDERKVRRVLNISRFTRQNEPFKYLGVPICAKRISAADCGYCLFDQVQERVNSFMIWLAMLNRLKTRDRMFRFKDRLLQVKAWFKWNTTAGTLQGLLKWRRRANLSGFVFLWIYHFLAMAIVEECAEVTVEVAEVDSGASKLLERDSDLEIEMMELFEDLTLEDIVVNRACVVNGVLLNLRPWPVEGEVRTSEFEVARFWLEFHGLPTRCLSENNIPILAKKVGQLVKSDCKSREEVVRQGFLRCWIDIWISHPFPTGFFLKADATPDSWVQYKYEKLPYLCFNCGHLAHSSRECLSPTAWVTSAKGPVVKMYGPWLKVEGPAGNCFMVASFCRELISSSDGVNLKGGSLRNKRHWRRFSDYHRKKEANPPPGKDKEVVQVANLNGEGISRPSTMHGADNTMQRSVRGSGSTNVRGGPEVGEVDVNNNIPCDTQGLNIPACAILTERPLPDFAQPIGPIDAEVDLIPDIGPSLMQSLEIPHIWTCKSQNPHQFPEPINFKWPTNNPELQKLYCDLIGPDYTDLYKAQPSLISNPPDLSQMIIHLLGSRKRKFHTWYNPIPDAYKESLFDNNEEASSSTQISPSKDSSACGLGSETLKLGSDGDTKGTTKNKRRSRINSSVFECLYTPCDGLRPWNLFCVYGTPYAREKDSFWQWLRSVILGCTTPWVIIGDLNVILKAEEKVGGRAFRSFEGAILQNFLMDSGGVDLGFTGPCLTWKNARDHPHGVRKRLDRAIASPCWCTQYPRACVKNHSIVASDHAPLTLDIDLNEQGLRYPFRFFEVWTSDPNCGQVIEQSWNWPCNRFWSFRVMQKLTKTKWALNEWNKNHFGFCDAKLKRLHNELSLLQTSYTGGQREEFEIQADIAELEIKMERIWKRKSRELWVAQGDCNSKFFHTSTMVRRRRNRIRAINTHDDVWIRDRDGIGAYLVENFSQLRGSGHGVLQCGIGEDSTTVLLQHFVEMTVLEDEFDAILQALQLALQEGYETILIESDSAIAVKALGNKELLFMWGSYPVFYECLALISKFKKCSVGFVPRCKNSVADGLARYARVFRCCKRTVLREVVPLVATT</sequence>
<dbReference type="CDD" id="cd06222">
    <property type="entry name" value="RNase_H_like"/>
    <property type="match status" value="1"/>
</dbReference>
<dbReference type="EMBL" id="UZAU01000415">
    <property type="status" value="NOT_ANNOTATED_CDS"/>
    <property type="molecule type" value="Genomic_DNA"/>
</dbReference>
<dbReference type="Proteomes" id="UP000596661">
    <property type="component" value="Chromosome 5"/>
</dbReference>
<dbReference type="Pfam" id="PF13456">
    <property type="entry name" value="RVT_3"/>
    <property type="match status" value="1"/>
</dbReference>
<name>A0A803PQ35_CANSA</name>
<dbReference type="Gene3D" id="3.60.10.10">
    <property type="entry name" value="Endonuclease/exonuclease/phosphatase"/>
    <property type="match status" value="1"/>
</dbReference>
<dbReference type="SUPFAM" id="SSF53098">
    <property type="entry name" value="Ribonuclease H-like"/>
    <property type="match status" value="1"/>
</dbReference>
<dbReference type="GO" id="GO:0003676">
    <property type="term" value="F:nucleic acid binding"/>
    <property type="evidence" value="ECO:0007669"/>
    <property type="project" value="InterPro"/>
</dbReference>
<keyword evidence="1" id="KW-0862">Zinc</keyword>
<dbReference type="InterPro" id="IPR001878">
    <property type="entry name" value="Znf_CCHC"/>
</dbReference>
<dbReference type="Pfam" id="PF03372">
    <property type="entry name" value="Exo_endo_phos"/>
    <property type="match status" value="1"/>
</dbReference>
<dbReference type="GO" id="GO:0008270">
    <property type="term" value="F:zinc ion binding"/>
    <property type="evidence" value="ECO:0007669"/>
    <property type="project" value="UniProtKB-KW"/>
</dbReference>
<evidence type="ECO:0000256" key="2">
    <source>
        <dbReference type="SAM" id="MobiDB-lite"/>
    </source>
</evidence>
<dbReference type="Gramene" id="evm.model.05.352">
    <property type="protein sequence ID" value="cds.evm.model.05.352"/>
    <property type="gene ID" value="evm.TU.05.352"/>
</dbReference>
<evidence type="ECO:0000259" key="3">
    <source>
        <dbReference type="PROSITE" id="PS50158"/>
    </source>
</evidence>
<feature type="domain" description="CCHC-type" evidence="3">
    <location>
        <begin position="384"/>
        <end position="397"/>
    </location>
</feature>
<dbReference type="Pfam" id="PF14392">
    <property type="entry name" value="zf-CCHC_4"/>
    <property type="match status" value="1"/>
</dbReference>
<feature type="compositionally biased region" description="Polar residues" evidence="2">
    <location>
        <begin position="676"/>
        <end position="688"/>
    </location>
</feature>
<feature type="region of interest" description="Disordered" evidence="2">
    <location>
        <begin position="489"/>
        <end position="523"/>
    </location>
</feature>
<dbReference type="InterPro" id="IPR036397">
    <property type="entry name" value="RNaseH_sf"/>
</dbReference>
<dbReference type="InterPro" id="IPR002156">
    <property type="entry name" value="RNaseH_domain"/>
</dbReference>
<protein>
    <recommendedName>
        <fullName evidence="3">CCHC-type domain-containing protein</fullName>
    </recommendedName>
</protein>
<keyword evidence="5" id="KW-1185">Reference proteome</keyword>
<keyword evidence="1" id="KW-0863">Zinc-finger</keyword>